<dbReference type="Gene3D" id="2.130.10.10">
    <property type="entry name" value="YVTN repeat-like/Quinoprotein amine dehydrogenase"/>
    <property type="match status" value="1"/>
</dbReference>
<dbReference type="SUPFAM" id="SSF50978">
    <property type="entry name" value="WD40 repeat-like"/>
    <property type="match status" value="1"/>
</dbReference>
<dbReference type="InterPro" id="IPR036322">
    <property type="entry name" value="WD40_repeat_dom_sf"/>
</dbReference>
<gene>
    <name evidence="1" type="ORF">NCGR_LOCUS49399</name>
</gene>
<dbReference type="Proteomes" id="UP000604825">
    <property type="component" value="Unassembled WGS sequence"/>
</dbReference>
<dbReference type="AlphaFoldDB" id="A0A811R7W8"/>
<dbReference type="OrthoDB" id="1743797at2759"/>
<dbReference type="InterPro" id="IPR015943">
    <property type="entry name" value="WD40/YVTN_repeat-like_dom_sf"/>
</dbReference>
<name>A0A811R7W8_9POAL</name>
<dbReference type="PANTHER" id="PTHR44083:SF5">
    <property type="entry name" value="PROTEIN TOPLESS-RELATED PROTEIN 2"/>
    <property type="match status" value="1"/>
</dbReference>
<organism evidence="1 2">
    <name type="scientific">Miscanthus lutarioriparius</name>
    <dbReference type="NCBI Taxonomy" id="422564"/>
    <lineage>
        <taxon>Eukaryota</taxon>
        <taxon>Viridiplantae</taxon>
        <taxon>Streptophyta</taxon>
        <taxon>Embryophyta</taxon>
        <taxon>Tracheophyta</taxon>
        <taxon>Spermatophyta</taxon>
        <taxon>Magnoliopsida</taxon>
        <taxon>Liliopsida</taxon>
        <taxon>Poales</taxon>
        <taxon>Poaceae</taxon>
        <taxon>PACMAD clade</taxon>
        <taxon>Panicoideae</taxon>
        <taxon>Andropogonodae</taxon>
        <taxon>Andropogoneae</taxon>
        <taxon>Saccharinae</taxon>
        <taxon>Miscanthus</taxon>
    </lineage>
</organism>
<sequence length="276" mass="31174">MRGWMMSDYRAVHRGHVFHAVNRLRRHSPAAAGAPFPPTSPLPVHRIPSRELSLLFGDWRELSCAFIFSIALDGKIKAWLYDCLGSRVDYDAPGHWCTTMSYSADATRLFSCVTSKGDSHLVEWNETEGAIKRTYNGFRKRSLGVVQFDTTRNRLLAAGDEFLVKFWDMDNNNPPIVALGPVSNVSSPIAVNAERPDRILPAVSTSVLAPMDASRTPDVKPRITDESEKVKTWKLADIVKPRMTWQKDDGDDTELRMLYEDAHIQPCYLEKIEHSS</sequence>
<dbReference type="InterPro" id="IPR027728">
    <property type="entry name" value="Topless_fam"/>
</dbReference>
<dbReference type="GO" id="GO:0006355">
    <property type="term" value="P:regulation of DNA-templated transcription"/>
    <property type="evidence" value="ECO:0007669"/>
    <property type="project" value="InterPro"/>
</dbReference>
<evidence type="ECO:0000313" key="1">
    <source>
        <dbReference type="EMBL" id="CAD6266094.1"/>
    </source>
</evidence>
<evidence type="ECO:0000313" key="2">
    <source>
        <dbReference type="Proteomes" id="UP000604825"/>
    </source>
</evidence>
<dbReference type="PANTHER" id="PTHR44083">
    <property type="entry name" value="TOPLESS-RELATED PROTEIN 1-RELATED"/>
    <property type="match status" value="1"/>
</dbReference>
<dbReference type="EMBL" id="CAJGYO010000013">
    <property type="protein sequence ID" value="CAD6266094.1"/>
    <property type="molecule type" value="Genomic_DNA"/>
</dbReference>
<accession>A0A811R7W8</accession>
<proteinExistence type="predicted"/>
<reference evidence="1" key="1">
    <citation type="submission" date="2020-10" db="EMBL/GenBank/DDBJ databases">
        <authorList>
            <person name="Han B."/>
            <person name="Lu T."/>
            <person name="Zhao Q."/>
            <person name="Huang X."/>
            <person name="Zhao Y."/>
        </authorList>
    </citation>
    <scope>NUCLEOTIDE SEQUENCE</scope>
</reference>
<protein>
    <submittedName>
        <fullName evidence="1">Uncharacterized protein</fullName>
    </submittedName>
</protein>
<keyword evidence="2" id="KW-1185">Reference proteome</keyword>
<comment type="caution">
    <text evidence="1">The sequence shown here is derived from an EMBL/GenBank/DDBJ whole genome shotgun (WGS) entry which is preliminary data.</text>
</comment>